<dbReference type="Gene3D" id="4.10.1250.10">
    <property type="entry name" value="Aminomethyltransferase fragment"/>
    <property type="match status" value="1"/>
</dbReference>
<dbReference type="GO" id="GO:0005960">
    <property type="term" value="C:glycine cleavage complex"/>
    <property type="evidence" value="ECO:0007669"/>
    <property type="project" value="InterPro"/>
</dbReference>
<dbReference type="PIRSF" id="PIRSF006487">
    <property type="entry name" value="GcvT"/>
    <property type="match status" value="1"/>
</dbReference>
<keyword evidence="12" id="KW-1185">Reference proteome</keyword>
<sequence length="362" mass="39276">MKNTPFTQKHIALGAKMAPFAGYNMPISYSGINDEHAAVRNSVGVFDVSHMGEFVLKGENALDLIQRVTSNDASKLTAGKAQYSCLPNNEGGIVDDLLVYCIEENKVYMLVVNASNIEKDWNWISQHNTKGVEMHNISEKTGLLAIQGPNATSVMQSLTDQDVVNLKYYTFVKGTFAGVDNVLISATGYTGAGGLEIYFEDKDGAADKIWDAIFAAGASKGIKPIGLGARDTLRLEMGFCLYGNDIDDRTNPLEAGLGWITKFTKDFTARPILEKVKAEGVQQKLVGFEMIDKGIPRHDYEIKDAAGNTIGRVTSGTQSPTLQKAIGLGYVKTGFATLDTEIYIAVRDKLLKAKVAKAPFIG</sequence>
<dbReference type="OrthoDB" id="9774591at2"/>
<evidence type="ECO:0000256" key="3">
    <source>
        <dbReference type="ARBA" id="ARBA00022576"/>
    </source>
</evidence>
<dbReference type="PANTHER" id="PTHR43757:SF2">
    <property type="entry name" value="AMINOMETHYLTRANSFERASE, MITOCHONDRIAL"/>
    <property type="match status" value="1"/>
</dbReference>
<dbReference type="InterPro" id="IPR022903">
    <property type="entry name" value="GcvT_bac"/>
</dbReference>
<dbReference type="AlphaFoldDB" id="A0A3N4Q313"/>
<dbReference type="Gene3D" id="3.30.1360.120">
    <property type="entry name" value="Probable tRNA modification gtpase trme, domain 1"/>
    <property type="match status" value="1"/>
</dbReference>
<dbReference type="Pfam" id="PF08669">
    <property type="entry name" value="GCV_T_C"/>
    <property type="match status" value="1"/>
</dbReference>
<comment type="subunit">
    <text evidence="7">The glycine cleavage system is composed of four proteins: P, T, L and H.</text>
</comment>
<comment type="similarity">
    <text evidence="1 7">Belongs to the GcvT family.</text>
</comment>
<dbReference type="NCBIfam" id="NF001567">
    <property type="entry name" value="PRK00389.1"/>
    <property type="match status" value="1"/>
</dbReference>
<dbReference type="GO" id="GO:0019464">
    <property type="term" value="P:glycine decarboxylation via glycine cleavage system"/>
    <property type="evidence" value="ECO:0007669"/>
    <property type="project" value="UniProtKB-UniRule"/>
</dbReference>
<dbReference type="InterPro" id="IPR027266">
    <property type="entry name" value="TrmE/GcvT-like"/>
</dbReference>
<keyword evidence="3 7" id="KW-0032">Aminotransferase</keyword>
<dbReference type="EC" id="2.1.2.10" evidence="2 7"/>
<evidence type="ECO:0000259" key="9">
    <source>
        <dbReference type="Pfam" id="PF01571"/>
    </source>
</evidence>
<keyword evidence="11" id="KW-0489">Methyltransferase</keyword>
<protein>
    <recommendedName>
        <fullName evidence="2 7">Aminomethyltransferase</fullName>
        <ecNumber evidence="2 7">2.1.2.10</ecNumber>
    </recommendedName>
    <alternativeName>
        <fullName evidence="5 7">Glycine cleavage system T protein</fullName>
    </alternativeName>
</protein>
<organism evidence="11 12">
    <name type="scientific">Chitinophaga lutea</name>
    <dbReference type="NCBI Taxonomy" id="2488634"/>
    <lineage>
        <taxon>Bacteria</taxon>
        <taxon>Pseudomonadati</taxon>
        <taxon>Bacteroidota</taxon>
        <taxon>Chitinophagia</taxon>
        <taxon>Chitinophagales</taxon>
        <taxon>Chitinophagaceae</taxon>
        <taxon>Chitinophaga</taxon>
    </lineage>
</organism>
<proteinExistence type="inferred from homology"/>
<dbReference type="Pfam" id="PF01571">
    <property type="entry name" value="GCV_T"/>
    <property type="match status" value="1"/>
</dbReference>
<dbReference type="GO" id="GO:0008168">
    <property type="term" value="F:methyltransferase activity"/>
    <property type="evidence" value="ECO:0007669"/>
    <property type="project" value="UniProtKB-KW"/>
</dbReference>
<name>A0A3N4Q313_9BACT</name>
<dbReference type="PANTHER" id="PTHR43757">
    <property type="entry name" value="AMINOMETHYLTRANSFERASE"/>
    <property type="match status" value="1"/>
</dbReference>
<feature type="domain" description="GCVT N-terminal" evidence="9">
    <location>
        <begin position="7"/>
        <end position="265"/>
    </location>
</feature>
<dbReference type="NCBIfam" id="TIGR00528">
    <property type="entry name" value="gcvT"/>
    <property type="match status" value="1"/>
</dbReference>
<evidence type="ECO:0000256" key="4">
    <source>
        <dbReference type="ARBA" id="ARBA00022679"/>
    </source>
</evidence>
<accession>A0A3N4Q313</accession>
<dbReference type="InterPro" id="IPR029043">
    <property type="entry name" value="GcvT/YgfZ_C"/>
</dbReference>
<dbReference type="SUPFAM" id="SSF103025">
    <property type="entry name" value="Folate-binding domain"/>
    <property type="match status" value="1"/>
</dbReference>
<dbReference type="RefSeq" id="WP_123846109.1">
    <property type="nucleotide sequence ID" value="NZ_RPDH01000001.1"/>
</dbReference>
<evidence type="ECO:0000313" key="11">
    <source>
        <dbReference type="EMBL" id="RPE13589.1"/>
    </source>
</evidence>
<dbReference type="Gene3D" id="3.30.70.1400">
    <property type="entry name" value="Aminomethyltransferase beta-barrel domains"/>
    <property type="match status" value="1"/>
</dbReference>
<comment type="catalytic activity">
    <reaction evidence="6 7">
        <text>N(6)-[(R)-S(8)-aminomethyldihydrolipoyl]-L-lysyl-[protein] + (6S)-5,6,7,8-tetrahydrofolate = N(6)-[(R)-dihydrolipoyl]-L-lysyl-[protein] + (6R)-5,10-methylene-5,6,7,8-tetrahydrofolate + NH4(+)</text>
        <dbReference type="Rhea" id="RHEA:16945"/>
        <dbReference type="Rhea" id="RHEA-COMP:10475"/>
        <dbReference type="Rhea" id="RHEA-COMP:10492"/>
        <dbReference type="ChEBI" id="CHEBI:15636"/>
        <dbReference type="ChEBI" id="CHEBI:28938"/>
        <dbReference type="ChEBI" id="CHEBI:57453"/>
        <dbReference type="ChEBI" id="CHEBI:83100"/>
        <dbReference type="ChEBI" id="CHEBI:83143"/>
        <dbReference type="EC" id="2.1.2.10"/>
    </reaction>
</comment>
<reference evidence="11 12" key="1">
    <citation type="submission" date="2018-11" db="EMBL/GenBank/DDBJ databases">
        <title>Chitinophaga lutea sp.nov., isolate from arsenic contaminated soil.</title>
        <authorList>
            <person name="Zong Y."/>
        </authorList>
    </citation>
    <scope>NUCLEOTIDE SEQUENCE [LARGE SCALE GENOMIC DNA]</scope>
    <source>
        <strain evidence="11 12">ZY74</strain>
    </source>
</reference>
<dbReference type="Gene3D" id="2.40.30.110">
    <property type="entry name" value="Aminomethyltransferase beta-barrel domains"/>
    <property type="match status" value="1"/>
</dbReference>
<dbReference type="InterPro" id="IPR006222">
    <property type="entry name" value="GCVT_N"/>
</dbReference>
<comment type="function">
    <text evidence="7">The glycine cleavage system catalyzes the degradation of glycine.</text>
</comment>
<keyword evidence="4 7" id="KW-0808">Transferase</keyword>
<comment type="caution">
    <text evidence="11">The sequence shown here is derived from an EMBL/GenBank/DDBJ whole genome shotgun (WGS) entry which is preliminary data.</text>
</comment>
<dbReference type="SUPFAM" id="SSF101790">
    <property type="entry name" value="Aminomethyltransferase beta-barrel domain"/>
    <property type="match status" value="1"/>
</dbReference>
<feature type="domain" description="Aminomethyltransferase C-terminal" evidence="10">
    <location>
        <begin position="284"/>
        <end position="360"/>
    </location>
</feature>
<dbReference type="EMBL" id="RPDH01000001">
    <property type="protein sequence ID" value="RPE13589.1"/>
    <property type="molecule type" value="Genomic_DNA"/>
</dbReference>
<dbReference type="InterPro" id="IPR006223">
    <property type="entry name" value="GcvT"/>
</dbReference>
<evidence type="ECO:0000256" key="7">
    <source>
        <dbReference type="HAMAP-Rule" id="MF_00259"/>
    </source>
</evidence>
<dbReference type="InterPro" id="IPR028896">
    <property type="entry name" value="GcvT/YgfZ/DmdA"/>
</dbReference>
<evidence type="ECO:0000256" key="5">
    <source>
        <dbReference type="ARBA" id="ARBA00031395"/>
    </source>
</evidence>
<gene>
    <name evidence="7 11" type="primary">gcvT</name>
    <name evidence="11" type="ORF">EGT74_08765</name>
</gene>
<evidence type="ECO:0000256" key="1">
    <source>
        <dbReference type="ARBA" id="ARBA00008609"/>
    </source>
</evidence>
<evidence type="ECO:0000256" key="8">
    <source>
        <dbReference type="PIRSR" id="PIRSR006487-1"/>
    </source>
</evidence>
<dbReference type="FunFam" id="3.30.70.1400:FF:000001">
    <property type="entry name" value="Aminomethyltransferase"/>
    <property type="match status" value="1"/>
</dbReference>
<dbReference type="GO" id="GO:0004047">
    <property type="term" value="F:aminomethyltransferase activity"/>
    <property type="evidence" value="ECO:0007669"/>
    <property type="project" value="UniProtKB-UniRule"/>
</dbReference>
<evidence type="ECO:0000313" key="12">
    <source>
        <dbReference type="Proteomes" id="UP000278351"/>
    </source>
</evidence>
<dbReference type="InterPro" id="IPR013977">
    <property type="entry name" value="GcvT_C"/>
</dbReference>
<dbReference type="GO" id="GO:0032259">
    <property type="term" value="P:methylation"/>
    <property type="evidence" value="ECO:0007669"/>
    <property type="project" value="UniProtKB-KW"/>
</dbReference>
<evidence type="ECO:0000256" key="2">
    <source>
        <dbReference type="ARBA" id="ARBA00012616"/>
    </source>
</evidence>
<dbReference type="HAMAP" id="MF_00259">
    <property type="entry name" value="GcvT"/>
    <property type="match status" value="1"/>
</dbReference>
<dbReference type="FunFam" id="2.40.30.110:FF:000003">
    <property type="entry name" value="Aminomethyltransferase"/>
    <property type="match status" value="1"/>
</dbReference>
<dbReference type="Proteomes" id="UP000278351">
    <property type="component" value="Unassembled WGS sequence"/>
</dbReference>
<feature type="binding site" evidence="8">
    <location>
        <position position="196"/>
    </location>
    <ligand>
        <name>substrate</name>
    </ligand>
</feature>
<evidence type="ECO:0000256" key="6">
    <source>
        <dbReference type="ARBA" id="ARBA00047665"/>
    </source>
</evidence>
<dbReference type="GO" id="GO:0008483">
    <property type="term" value="F:transaminase activity"/>
    <property type="evidence" value="ECO:0007669"/>
    <property type="project" value="UniProtKB-KW"/>
</dbReference>
<dbReference type="GO" id="GO:0005829">
    <property type="term" value="C:cytosol"/>
    <property type="evidence" value="ECO:0007669"/>
    <property type="project" value="TreeGrafter"/>
</dbReference>
<evidence type="ECO:0000259" key="10">
    <source>
        <dbReference type="Pfam" id="PF08669"/>
    </source>
</evidence>